<keyword evidence="2" id="KW-1185">Reference proteome</keyword>
<dbReference type="GeneID" id="36319781"/>
<name>A0A0F9YLV4_9MICR</name>
<evidence type="ECO:0000313" key="1">
    <source>
        <dbReference type="EMBL" id="KKO73742.1"/>
    </source>
</evidence>
<reference evidence="1 2" key="1">
    <citation type="journal article" date="2015" name="Environ. Microbiol.">
        <title>Genome analyses suggest the presence of polyploidy and recent human-driven expansions in eight global populations of the honeybee pathogen Nosema ceranae.</title>
        <authorList>
            <person name="Pelin A."/>
            <person name="Selman M."/>
            <person name="Aris-Brosou S."/>
            <person name="Farinelli L."/>
            <person name="Corradi N."/>
        </authorList>
    </citation>
    <scope>NUCLEOTIDE SEQUENCE [LARGE SCALE GENOMIC DNA]</scope>
    <source>
        <strain evidence="1 2">PA08 1199</strain>
    </source>
</reference>
<dbReference type="AlphaFoldDB" id="A0A0F9YLV4"/>
<dbReference type="RefSeq" id="XP_024329484.1">
    <property type="nucleotide sequence ID" value="XM_024474853.1"/>
</dbReference>
<proteinExistence type="predicted"/>
<organism evidence="1 2">
    <name type="scientific">Vairimorpha ceranae</name>
    <dbReference type="NCBI Taxonomy" id="40302"/>
    <lineage>
        <taxon>Eukaryota</taxon>
        <taxon>Fungi</taxon>
        <taxon>Fungi incertae sedis</taxon>
        <taxon>Microsporidia</taxon>
        <taxon>Nosematidae</taxon>
        <taxon>Vairimorpha</taxon>
    </lineage>
</organism>
<gene>
    <name evidence="1" type="ORF">AAJ76_2620002305</name>
</gene>
<sequence length="48" mass="5769">MLPDNIIFFKILIYTCNFISNPLKHQEITDKAKYNKTYKKLYLAKSKE</sequence>
<evidence type="ECO:0000313" key="2">
    <source>
        <dbReference type="Proteomes" id="UP000034350"/>
    </source>
</evidence>
<dbReference type="VEuPathDB" id="MicrosporidiaDB:AAJ76_2620002305"/>
<comment type="caution">
    <text evidence="1">The sequence shown here is derived from an EMBL/GenBank/DDBJ whole genome shotgun (WGS) entry which is preliminary data.</text>
</comment>
<dbReference type="EMBL" id="JPQZ01000261">
    <property type="protein sequence ID" value="KKO73742.1"/>
    <property type="molecule type" value="Genomic_DNA"/>
</dbReference>
<accession>A0A0F9YLV4</accession>
<protein>
    <submittedName>
        <fullName evidence="1">Uncharacterized protein</fullName>
    </submittedName>
</protein>
<dbReference type="Proteomes" id="UP000034350">
    <property type="component" value="Unassembled WGS sequence"/>
</dbReference>